<evidence type="ECO:0000313" key="1">
    <source>
        <dbReference type="EMBL" id="MFB9572062.1"/>
    </source>
</evidence>
<gene>
    <name evidence="1" type="ORF">ACFFTL_06925</name>
</gene>
<evidence type="ECO:0000313" key="2">
    <source>
        <dbReference type="Proteomes" id="UP001589710"/>
    </source>
</evidence>
<dbReference type="Proteomes" id="UP001589710">
    <property type="component" value="Unassembled WGS sequence"/>
</dbReference>
<sequence>MDPVIDSACRTACIREAFPARYGVRAADTPNGRHPSVAEGLQAQYFKDGGRRAEGLVVEFTDIDCIELDYA</sequence>
<reference evidence="1 2" key="1">
    <citation type="submission" date="2024-09" db="EMBL/GenBank/DDBJ databases">
        <authorList>
            <person name="Sun Q."/>
            <person name="Mori K."/>
        </authorList>
    </citation>
    <scope>NUCLEOTIDE SEQUENCE [LARGE SCALE GENOMIC DNA]</scope>
    <source>
        <strain evidence="1 2">JCM 3331</strain>
    </source>
</reference>
<keyword evidence="2" id="KW-1185">Reference proteome</keyword>
<dbReference type="EMBL" id="JBHMCG010000032">
    <property type="protein sequence ID" value="MFB9572062.1"/>
    <property type="molecule type" value="Genomic_DNA"/>
</dbReference>
<dbReference type="RefSeq" id="WP_386143648.1">
    <property type="nucleotide sequence ID" value="NZ_BAAAXD010000014.1"/>
</dbReference>
<organism evidence="1 2">
    <name type="scientific">Streptomyces yanii</name>
    <dbReference type="NCBI Taxonomy" id="78510"/>
    <lineage>
        <taxon>Bacteria</taxon>
        <taxon>Bacillati</taxon>
        <taxon>Actinomycetota</taxon>
        <taxon>Actinomycetes</taxon>
        <taxon>Kitasatosporales</taxon>
        <taxon>Streptomycetaceae</taxon>
        <taxon>Streptomyces</taxon>
    </lineage>
</organism>
<protein>
    <submittedName>
        <fullName evidence="1">Uncharacterized protein</fullName>
    </submittedName>
</protein>
<comment type="caution">
    <text evidence="1">The sequence shown here is derived from an EMBL/GenBank/DDBJ whole genome shotgun (WGS) entry which is preliminary data.</text>
</comment>
<proteinExistence type="predicted"/>
<name>A0ABV5R447_9ACTN</name>
<accession>A0ABV5R447</accession>